<protein>
    <submittedName>
        <fullName evidence="3">Putative protease-like protein</fullName>
    </submittedName>
</protein>
<organism evidence="3">
    <name type="scientific">Streptomyces rochei</name>
    <name type="common">Streptomyces parvullus</name>
    <dbReference type="NCBI Taxonomy" id="1928"/>
    <lineage>
        <taxon>Bacteria</taxon>
        <taxon>Bacillati</taxon>
        <taxon>Actinomycetota</taxon>
        <taxon>Actinomycetes</taxon>
        <taxon>Kitasatosporales</taxon>
        <taxon>Streptomycetaceae</taxon>
        <taxon>Streptomyces</taxon>
        <taxon>Streptomyces rochei group</taxon>
    </lineage>
</organism>
<dbReference type="Gene3D" id="3.30.830.10">
    <property type="entry name" value="Metalloenzyme, LuxS/M16 peptidase-like"/>
    <property type="match status" value="2"/>
</dbReference>
<feature type="region of interest" description="Disordered" evidence="1">
    <location>
        <begin position="412"/>
        <end position="464"/>
    </location>
</feature>
<reference evidence="3" key="1">
    <citation type="submission" date="2015-02" db="EMBL/GenBank/DDBJ databases">
        <title>Discovery of a novel antibiotic invisible to genome mining, by efficient functional screening of genomic libraries.</title>
        <authorList>
            <person name="Xu M."/>
            <person name="Wang Y."/>
            <person name="Zhao Z."/>
            <person name="Xu L."/>
            <person name="Chen X."/>
            <person name="Gao G."/>
            <person name="Han D."/>
            <person name="Liu L."/>
            <person name="Huang S.-X."/>
            <person name="He X."/>
            <person name="Lin S."/>
            <person name="Kang Q."/>
            <person name="Ou H.-Y."/>
            <person name="Zhou H."/>
            <person name="Pang X."/>
            <person name="Deng Z."/>
            <person name="Tao M."/>
        </authorList>
    </citation>
    <scope>NUCLEOTIDE SEQUENCE</scope>
    <source>
        <strain evidence="3">Sal35</strain>
    </source>
</reference>
<dbReference type="SUPFAM" id="SSF63411">
    <property type="entry name" value="LuxS/MPP-like metallohydrolase"/>
    <property type="match status" value="2"/>
</dbReference>
<feature type="compositionally biased region" description="Low complexity" evidence="1">
    <location>
        <begin position="438"/>
        <end position="464"/>
    </location>
</feature>
<evidence type="ECO:0000256" key="1">
    <source>
        <dbReference type="SAM" id="MobiDB-lite"/>
    </source>
</evidence>
<feature type="domain" description="Peptidase M16 C-terminal" evidence="2">
    <location>
        <begin position="171"/>
        <end position="345"/>
    </location>
</feature>
<proteinExistence type="predicted"/>
<gene>
    <name evidence="3" type="primary">lxmP1</name>
</gene>
<keyword evidence="3" id="KW-0378">Hydrolase</keyword>
<dbReference type="InterPro" id="IPR011249">
    <property type="entry name" value="Metalloenz_LuxS/M16"/>
</dbReference>
<dbReference type="GO" id="GO:0006508">
    <property type="term" value="P:proteolysis"/>
    <property type="evidence" value="ECO:0007669"/>
    <property type="project" value="UniProtKB-KW"/>
</dbReference>
<accession>A0A0K1TPG7</accession>
<dbReference type="GO" id="GO:0046872">
    <property type="term" value="F:metal ion binding"/>
    <property type="evidence" value="ECO:0007669"/>
    <property type="project" value="InterPro"/>
</dbReference>
<dbReference type="Pfam" id="PF05193">
    <property type="entry name" value="Peptidase_M16_C"/>
    <property type="match status" value="1"/>
</dbReference>
<feature type="compositionally biased region" description="Low complexity" evidence="1">
    <location>
        <begin position="418"/>
        <end position="429"/>
    </location>
</feature>
<keyword evidence="3" id="KW-0645">Protease</keyword>
<dbReference type="InterPro" id="IPR007863">
    <property type="entry name" value="Peptidase_M16_C"/>
</dbReference>
<dbReference type="GO" id="GO:0008233">
    <property type="term" value="F:peptidase activity"/>
    <property type="evidence" value="ECO:0007669"/>
    <property type="project" value="UniProtKB-KW"/>
</dbReference>
<sequence>MKATTAPRRPAPAGRETLRTVLPNGLDTVVVTVPGAPLAELRLVLPYARTEPALAVAQELLATGLGTASTTRDRRSVADLAAGLGAELSTVVTAEHLVWSAGVLAEGLPAALELLADLLLRPAYDRPAAAGTRLPPPPPGPGARLRRAQLRHAFGGPHPLSDDAPGGTVPTAAELLALHHRAVVPRGAVLLLMTGEEPDRVLDRVHAELGAWTGGPSGLSLPPFPRSAPAPGRLALHDPAAEQALLLTAGPAVPAPGPGHPALHLAQLVLGGHASSRLTRRLRERHGLAYAVDARIRQNRAGCWLEIDCAGAPGTADRLAEEVTACLAELAATGPTPEETRRARRYAAGFTRFALATRAEEASALAGFAAAGLDPHWLTEYPHALAEVTHRQVAEAAARFLDPERALVATLDRPGPAPAATTDVTAAADQDTKEATEAAEASEAAEATEAAEASETATAPGARP</sequence>
<name>A0A0K1TPG7_STRRO</name>
<dbReference type="AlphaFoldDB" id="A0A0K1TPG7"/>
<dbReference type="EMBL" id="KP823601">
    <property type="protein sequence ID" value="AKV89080.1"/>
    <property type="molecule type" value="Genomic_DNA"/>
</dbReference>
<evidence type="ECO:0000259" key="2">
    <source>
        <dbReference type="Pfam" id="PF05193"/>
    </source>
</evidence>
<evidence type="ECO:0000313" key="3">
    <source>
        <dbReference type="EMBL" id="AKV89080.1"/>
    </source>
</evidence>